<organism evidence="1 2">
    <name type="scientific">Aneurinibacillus aneurinilyticus</name>
    <name type="common">Bacillus aneurinolyticus</name>
    <dbReference type="NCBI Taxonomy" id="1391"/>
    <lineage>
        <taxon>Bacteria</taxon>
        <taxon>Bacillati</taxon>
        <taxon>Bacillota</taxon>
        <taxon>Bacilli</taxon>
        <taxon>Bacillales</taxon>
        <taxon>Paenibacillaceae</taxon>
        <taxon>Aneurinibacillus group</taxon>
        <taxon>Aneurinibacillus</taxon>
    </lineage>
</organism>
<dbReference type="RefSeq" id="WP_168974718.1">
    <property type="nucleotide sequence ID" value="NZ_JABAGO010000006.1"/>
</dbReference>
<evidence type="ECO:0000313" key="2">
    <source>
        <dbReference type="Proteomes" id="UP000561326"/>
    </source>
</evidence>
<dbReference type="Proteomes" id="UP000561326">
    <property type="component" value="Unassembled WGS sequence"/>
</dbReference>
<evidence type="ECO:0000313" key="1">
    <source>
        <dbReference type="EMBL" id="NME97704.1"/>
    </source>
</evidence>
<comment type="caution">
    <text evidence="1">The sequence shown here is derived from an EMBL/GenBank/DDBJ whole genome shotgun (WGS) entry which is preliminary data.</text>
</comment>
<proteinExistence type="predicted"/>
<accession>A0A848CKA1</accession>
<name>A0A848CKA1_ANEAE</name>
<reference evidence="1 2" key="1">
    <citation type="submission" date="2020-04" db="EMBL/GenBank/DDBJ databases">
        <authorList>
            <person name="Hitch T.C.A."/>
            <person name="Wylensek D."/>
            <person name="Clavel T."/>
        </authorList>
    </citation>
    <scope>NUCLEOTIDE SEQUENCE [LARGE SCALE GENOMIC DNA]</scope>
    <source>
        <strain evidence="1 2">WB01_D5_05</strain>
    </source>
</reference>
<gene>
    <name evidence="1" type="ORF">HF838_05450</name>
</gene>
<dbReference type="EMBL" id="JABAGO010000006">
    <property type="protein sequence ID" value="NME97704.1"/>
    <property type="molecule type" value="Genomic_DNA"/>
</dbReference>
<dbReference type="AlphaFoldDB" id="A0A848CKA1"/>
<sequence>MNAAQIRHLLDKARHAIFLGIPMSEEEAPKTQEEYLEAYEARLERNPVQETALLREAIMPLLSTYQEKWRNDNRAAEMMTGTSLPEPCDADDWLQEVYDEIVNTDTEEEWRQFVTRFTD</sequence>
<protein>
    <submittedName>
        <fullName evidence="1">Uncharacterized protein</fullName>
    </submittedName>
</protein>